<name>X1UVQ0_9ZZZZ</name>
<sequence>DHQICPKCGAVAYGNISCDECRRNVDIHKELAIIELQANKIGG</sequence>
<dbReference type="EMBL" id="BARW01039610">
    <property type="protein sequence ID" value="GAJ21568.1"/>
    <property type="molecule type" value="Genomic_DNA"/>
</dbReference>
<comment type="caution">
    <text evidence="1">The sequence shown here is derived from an EMBL/GenBank/DDBJ whole genome shotgun (WGS) entry which is preliminary data.</text>
</comment>
<evidence type="ECO:0000313" key="1">
    <source>
        <dbReference type="EMBL" id="GAJ21568.1"/>
    </source>
</evidence>
<feature type="non-terminal residue" evidence="1">
    <location>
        <position position="1"/>
    </location>
</feature>
<protein>
    <submittedName>
        <fullName evidence="1">Uncharacterized protein</fullName>
    </submittedName>
</protein>
<gene>
    <name evidence="1" type="ORF">S12H4_60255</name>
</gene>
<proteinExistence type="predicted"/>
<dbReference type="AlphaFoldDB" id="X1UVQ0"/>
<accession>X1UVQ0</accession>
<organism evidence="1">
    <name type="scientific">marine sediment metagenome</name>
    <dbReference type="NCBI Taxonomy" id="412755"/>
    <lineage>
        <taxon>unclassified sequences</taxon>
        <taxon>metagenomes</taxon>
        <taxon>ecological metagenomes</taxon>
    </lineage>
</organism>
<reference evidence="1" key="1">
    <citation type="journal article" date="2014" name="Front. Microbiol.">
        <title>High frequency of phylogenetically diverse reductive dehalogenase-homologous genes in deep subseafloor sedimentary metagenomes.</title>
        <authorList>
            <person name="Kawai M."/>
            <person name="Futagami T."/>
            <person name="Toyoda A."/>
            <person name="Takaki Y."/>
            <person name="Nishi S."/>
            <person name="Hori S."/>
            <person name="Arai W."/>
            <person name="Tsubouchi T."/>
            <person name="Morono Y."/>
            <person name="Uchiyama I."/>
            <person name="Ito T."/>
            <person name="Fujiyama A."/>
            <person name="Inagaki F."/>
            <person name="Takami H."/>
        </authorList>
    </citation>
    <scope>NUCLEOTIDE SEQUENCE</scope>
    <source>
        <strain evidence="1">Expedition CK06-06</strain>
    </source>
</reference>